<proteinExistence type="predicted"/>
<evidence type="ECO:0000256" key="3">
    <source>
        <dbReference type="ARBA" id="ARBA00023163"/>
    </source>
</evidence>
<evidence type="ECO:0000313" key="5">
    <source>
        <dbReference type="EMBL" id="AXJ00410.1"/>
    </source>
</evidence>
<dbReference type="AlphaFoldDB" id="A0A345UIV8"/>
<dbReference type="GO" id="GO:0003677">
    <property type="term" value="F:DNA binding"/>
    <property type="evidence" value="ECO:0007669"/>
    <property type="project" value="UniProtKB-KW"/>
</dbReference>
<dbReference type="PANTHER" id="PTHR38445">
    <property type="entry name" value="HTH-TYPE TRANSCRIPTIONAL REPRESSOR YTRA"/>
    <property type="match status" value="1"/>
</dbReference>
<keyword evidence="6" id="KW-1185">Reference proteome</keyword>
<dbReference type="RefSeq" id="WP_164682575.1">
    <property type="nucleotide sequence ID" value="NZ_CP027806.1"/>
</dbReference>
<dbReference type="CDD" id="cd07377">
    <property type="entry name" value="WHTH_GntR"/>
    <property type="match status" value="1"/>
</dbReference>
<dbReference type="InterPro" id="IPR036390">
    <property type="entry name" value="WH_DNA-bd_sf"/>
</dbReference>
<dbReference type="SUPFAM" id="SSF46785">
    <property type="entry name" value="Winged helix' DNA-binding domain"/>
    <property type="match status" value="1"/>
</dbReference>
<dbReference type="Proteomes" id="UP000254808">
    <property type="component" value="Chromosome"/>
</dbReference>
<keyword evidence="3" id="KW-0804">Transcription</keyword>
<organism evidence="5 6">
    <name type="scientific">Cyclonatronum proteinivorum</name>
    <dbReference type="NCBI Taxonomy" id="1457365"/>
    <lineage>
        <taxon>Bacteria</taxon>
        <taxon>Pseudomonadati</taxon>
        <taxon>Balneolota</taxon>
        <taxon>Balneolia</taxon>
        <taxon>Balneolales</taxon>
        <taxon>Cyclonatronaceae</taxon>
        <taxon>Cyclonatronum</taxon>
    </lineage>
</organism>
<dbReference type="InterPro" id="IPR000524">
    <property type="entry name" value="Tscrpt_reg_HTH_GntR"/>
</dbReference>
<dbReference type="InterPro" id="IPR036388">
    <property type="entry name" value="WH-like_DNA-bd_sf"/>
</dbReference>
<dbReference type="Gene3D" id="1.10.10.10">
    <property type="entry name" value="Winged helix-like DNA-binding domain superfamily/Winged helix DNA-binding domain"/>
    <property type="match status" value="1"/>
</dbReference>
<gene>
    <name evidence="5" type="ORF">CYPRO_1145</name>
</gene>
<dbReference type="PANTHER" id="PTHR38445:SF9">
    <property type="entry name" value="HTH-TYPE TRANSCRIPTIONAL REPRESSOR YTRA"/>
    <property type="match status" value="1"/>
</dbReference>
<sequence>MKSSKHIADRIRLLIATRQFQVGEVLPSTRVLGKQLEASFHTVRKAYQLLAEEGLLESQQRGYIVCSPATKLDKSERLEKGATKFRLVLEELIGYGLNEEEIETLFHEQLNFMDWPERIQRCATVGPTMELAQMLSGCISKEVGVKSEPITPDSPGTLVQYDALLTPIHFYSNFLSESDEARVIPFIYSLNYELIVSLAERTGLETAVLLAREQESLPHLESQIRSAFHSALKFESFKIESRSLPSLAYKADIVLYTPGCARAVEAAIPDRKRKVITYEMNARSADLIRSELWEDA</sequence>
<name>A0A345UIV8_9BACT</name>
<dbReference type="KEGG" id="cprv:CYPRO_1145"/>
<dbReference type="EMBL" id="CP027806">
    <property type="protein sequence ID" value="AXJ00410.1"/>
    <property type="molecule type" value="Genomic_DNA"/>
</dbReference>
<evidence type="ECO:0000259" key="4">
    <source>
        <dbReference type="PROSITE" id="PS50949"/>
    </source>
</evidence>
<evidence type="ECO:0000256" key="1">
    <source>
        <dbReference type="ARBA" id="ARBA00023015"/>
    </source>
</evidence>
<protein>
    <submittedName>
        <fullName evidence="5">DNA-binding transcriptional regulator YhcF, GntR family</fullName>
    </submittedName>
</protein>
<evidence type="ECO:0000256" key="2">
    <source>
        <dbReference type="ARBA" id="ARBA00023125"/>
    </source>
</evidence>
<keyword evidence="2 5" id="KW-0238">DNA-binding</keyword>
<dbReference type="GO" id="GO:0003700">
    <property type="term" value="F:DNA-binding transcription factor activity"/>
    <property type="evidence" value="ECO:0007669"/>
    <property type="project" value="InterPro"/>
</dbReference>
<feature type="domain" description="HTH gntR-type" evidence="4">
    <location>
        <begin position="1"/>
        <end position="68"/>
    </location>
</feature>
<keyword evidence="1" id="KW-0805">Transcription regulation</keyword>
<dbReference type="PROSITE" id="PS50949">
    <property type="entry name" value="HTH_GNTR"/>
    <property type="match status" value="1"/>
</dbReference>
<accession>A0A345UIV8</accession>
<evidence type="ECO:0000313" key="6">
    <source>
        <dbReference type="Proteomes" id="UP000254808"/>
    </source>
</evidence>
<reference evidence="5 6" key="1">
    <citation type="submission" date="2018-03" db="EMBL/GenBank/DDBJ databases">
        <title>Phenotypic and genomic properties of Cyclonatronum proteinivorum gen. nov., sp. nov., a haloalkaliphilic bacteroidete from soda lakes possessing Na+-translocating rhodopsin.</title>
        <authorList>
            <person name="Toshchakov S.V."/>
            <person name="Korzhenkov A."/>
            <person name="Samarov N.I."/>
            <person name="Kublanov I.V."/>
            <person name="Muntyan M.S."/>
            <person name="Sorokin D.Y."/>
        </authorList>
    </citation>
    <scope>NUCLEOTIDE SEQUENCE [LARGE SCALE GENOMIC DNA]</scope>
    <source>
        <strain evidence="5 6">Omega</strain>
    </source>
</reference>
<dbReference type="Pfam" id="PF00392">
    <property type="entry name" value="GntR"/>
    <property type="match status" value="1"/>
</dbReference>
<dbReference type="SMART" id="SM00345">
    <property type="entry name" value="HTH_GNTR"/>
    <property type="match status" value="1"/>
</dbReference>